<reference evidence="2 3" key="1">
    <citation type="submission" date="2020-08" db="EMBL/GenBank/DDBJ databases">
        <title>novel species in genus Nocardioides.</title>
        <authorList>
            <person name="Zhang G."/>
        </authorList>
    </citation>
    <scope>NUCLEOTIDE SEQUENCE [LARGE SCALE GENOMIC DNA]</scope>
    <source>
        <strain evidence="2 3">SC8A-24</strain>
    </source>
</reference>
<sequence length="92" mass="9931">MVRYDDPVEVRTGAGGLEGPAQFLWRGRLWKVRTVLERRSQELPPREVWRVAAGRGRLDQDGPAGGGVFELVHDVPAGRWLLAAGAGAGAGE</sequence>
<proteinExistence type="predicted"/>
<dbReference type="Pfam" id="PF20114">
    <property type="entry name" value="DUF6504"/>
    <property type="match status" value="1"/>
</dbReference>
<dbReference type="InterPro" id="IPR045443">
    <property type="entry name" value="DUF6504"/>
</dbReference>
<feature type="domain" description="DUF6504" evidence="1">
    <location>
        <begin position="3"/>
        <end position="76"/>
    </location>
</feature>
<name>A0ABR6U2Y6_9ACTN</name>
<dbReference type="EMBL" id="JACMYC010000001">
    <property type="protein sequence ID" value="MBC2958768.1"/>
    <property type="molecule type" value="Genomic_DNA"/>
</dbReference>
<gene>
    <name evidence="2" type="ORF">H7344_00490</name>
</gene>
<accession>A0ABR6U2Y6</accession>
<dbReference type="Proteomes" id="UP000604001">
    <property type="component" value="Unassembled WGS sequence"/>
</dbReference>
<evidence type="ECO:0000259" key="1">
    <source>
        <dbReference type="Pfam" id="PF20114"/>
    </source>
</evidence>
<comment type="caution">
    <text evidence="2">The sequence shown here is derived from an EMBL/GenBank/DDBJ whole genome shotgun (WGS) entry which is preliminary data.</text>
</comment>
<evidence type="ECO:0000313" key="3">
    <source>
        <dbReference type="Proteomes" id="UP000604001"/>
    </source>
</evidence>
<protein>
    <recommendedName>
        <fullName evidence="1">DUF6504 domain-containing protein</fullName>
    </recommendedName>
</protein>
<dbReference type="RefSeq" id="WP_186344074.1">
    <property type="nucleotide sequence ID" value="NZ_BMMR01000001.1"/>
</dbReference>
<organism evidence="2 3">
    <name type="scientific">Nocardioides deserti</name>
    <dbReference type="NCBI Taxonomy" id="1588644"/>
    <lineage>
        <taxon>Bacteria</taxon>
        <taxon>Bacillati</taxon>
        <taxon>Actinomycetota</taxon>
        <taxon>Actinomycetes</taxon>
        <taxon>Propionibacteriales</taxon>
        <taxon>Nocardioidaceae</taxon>
        <taxon>Nocardioides</taxon>
    </lineage>
</organism>
<evidence type="ECO:0000313" key="2">
    <source>
        <dbReference type="EMBL" id="MBC2958768.1"/>
    </source>
</evidence>
<keyword evidence="3" id="KW-1185">Reference proteome</keyword>